<reference evidence="1" key="1">
    <citation type="submission" date="2015-05" db="UniProtKB">
        <authorList>
            <consortium name="EnsemblMetazoa"/>
        </authorList>
    </citation>
    <scope>IDENTIFICATION</scope>
</reference>
<dbReference type="GO" id="GO:0045504">
    <property type="term" value="F:dynein heavy chain binding"/>
    <property type="evidence" value="ECO:0007669"/>
    <property type="project" value="InterPro"/>
</dbReference>
<dbReference type="InParanoid" id="T1HLX9"/>
<dbReference type="eggNOG" id="KOG1587">
    <property type="taxonomic scope" value="Eukaryota"/>
</dbReference>
<protein>
    <recommendedName>
        <fullName evidence="3">WD repeat-containing protein 60</fullName>
    </recommendedName>
</protein>
<dbReference type="STRING" id="13249.T1HLX9"/>
<dbReference type="PANTHER" id="PTHR16022">
    <property type="entry name" value="WD REPEAT DOMAIN 60"/>
    <property type="match status" value="1"/>
</dbReference>
<dbReference type="GO" id="GO:0042073">
    <property type="term" value="P:intraciliary transport"/>
    <property type="evidence" value="ECO:0007669"/>
    <property type="project" value="InterPro"/>
</dbReference>
<keyword evidence="2" id="KW-1185">Reference proteome</keyword>
<sequence length="519" mass="59149">MNRVKAKLRASQLLGMVTLHVVQHTLFEMTPIPYSVFIKCYGKLNSVQASTQTNEDILHEEVQTEEIISENKWTQHPIEFHRWENNGSDLDTYLEDRAGVGSDTHKNKTKYTSSRKYNANNLSNFMQYAGQIMLILLEEEEQISNLTLQETNKKKYKFSDGFVQISVENINFLKDRTISDVVFSPHNPNTILTVHRTAKDSGNTFIDQYYARSTICVWNVLEPSQPLKMLVAPCQISAACFDDTFLDLIYAGLTDGTICVWDLSESIDIHKQNMIVDMPTLRSPSYCTYDIKEEIHLSTVIALTSIGSGKTAIKGKRATLMPGKLISLSEDGKIIVWIVIQLYEQPILSEKQALAELGVAYWGKVKLQFTALLDPISYLHITNDKCWAVQFICMVRSPVESPCVLLGSNLGKIVHIKTSGDAGDPETIYASTPRHLKLISVLLERIFVQIDLKHEVSLFSVVFAFLNRTPTQTYLCLQAFVKKKCFLEVHKLKSKFNYVDELTLKEEFKLFELYIKNMR</sequence>
<evidence type="ECO:0000313" key="2">
    <source>
        <dbReference type="Proteomes" id="UP000015103"/>
    </source>
</evidence>
<evidence type="ECO:0008006" key="3">
    <source>
        <dbReference type="Google" id="ProtNLM"/>
    </source>
</evidence>
<dbReference type="InterPro" id="IPR015943">
    <property type="entry name" value="WD40/YVTN_repeat-like_dom_sf"/>
</dbReference>
<dbReference type="HOGENOM" id="CLU_525113_0_0_1"/>
<dbReference type="EnsemblMetazoa" id="RPRC005053-RA">
    <property type="protein sequence ID" value="RPRC005053-PA"/>
    <property type="gene ID" value="RPRC005053"/>
</dbReference>
<dbReference type="PANTHER" id="PTHR16022:SF0">
    <property type="entry name" value="CYTOPLASMIC DYNEIN 2 INTERMEDIATE CHAIN 1"/>
    <property type="match status" value="1"/>
</dbReference>
<name>T1HLX9_RHOPR</name>
<dbReference type="InterPro" id="IPR036322">
    <property type="entry name" value="WD40_repeat_dom_sf"/>
</dbReference>
<proteinExistence type="predicted"/>
<organism evidence="1 2">
    <name type="scientific">Rhodnius prolixus</name>
    <name type="common">Triatomid bug</name>
    <dbReference type="NCBI Taxonomy" id="13249"/>
    <lineage>
        <taxon>Eukaryota</taxon>
        <taxon>Metazoa</taxon>
        <taxon>Ecdysozoa</taxon>
        <taxon>Arthropoda</taxon>
        <taxon>Hexapoda</taxon>
        <taxon>Insecta</taxon>
        <taxon>Pterygota</taxon>
        <taxon>Neoptera</taxon>
        <taxon>Paraneoptera</taxon>
        <taxon>Hemiptera</taxon>
        <taxon>Heteroptera</taxon>
        <taxon>Panheteroptera</taxon>
        <taxon>Cimicomorpha</taxon>
        <taxon>Reduviidae</taxon>
        <taxon>Triatominae</taxon>
        <taxon>Rhodnius</taxon>
    </lineage>
</organism>
<dbReference type="InterPro" id="IPR042505">
    <property type="entry name" value="DYNC2I1"/>
</dbReference>
<dbReference type="Gene3D" id="2.130.10.10">
    <property type="entry name" value="YVTN repeat-like/Quinoprotein amine dehydrogenase"/>
    <property type="match status" value="1"/>
</dbReference>
<dbReference type="SUPFAM" id="SSF50978">
    <property type="entry name" value="WD40 repeat-like"/>
    <property type="match status" value="1"/>
</dbReference>
<dbReference type="GO" id="GO:0045503">
    <property type="term" value="F:dynein light chain binding"/>
    <property type="evidence" value="ECO:0007669"/>
    <property type="project" value="InterPro"/>
</dbReference>
<dbReference type="GO" id="GO:0005929">
    <property type="term" value="C:cilium"/>
    <property type="evidence" value="ECO:0007669"/>
    <property type="project" value="GOC"/>
</dbReference>
<dbReference type="AlphaFoldDB" id="T1HLX9"/>
<evidence type="ECO:0000313" key="1">
    <source>
        <dbReference type="EnsemblMetazoa" id="RPRC005053-PA"/>
    </source>
</evidence>
<accession>T1HLX9</accession>
<dbReference type="GO" id="GO:0005868">
    <property type="term" value="C:cytoplasmic dynein complex"/>
    <property type="evidence" value="ECO:0007669"/>
    <property type="project" value="InterPro"/>
</dbReference>
<dbReference type="Proteomes" id="UP000015103">
    <property type="component" value="Unassembled WGS sequence"/>
</dbReference>
<dbReference type="EMBL" id="ACPB03012000">
    <property type="status" value="NOT_ANNOTATED_CDS"/>
    <property type="molecule type" value="Genomic_DNA"/>
</dbReference>
<dbReference type="VEuPathDB" id="VectorBase:RPRC005053"/>